<dbReference type="PROSITE" id="PS50088">
    <property type="entry name" value="ANK_REPEAT"/>
    <property type="match status" value="2"/>
</dbReference>
<proteinExistence type="predicted"/>
<keyword evidence="5" id="KW-1185">Reference proteome</keyword>
<keyword evidence="1" id="KW-0677">Repeat</keyword>
<dbReference type="Pfam" id="PF12796">
    <property type="entry name" value="Ank_2"/>
    <property type="match status" value="1"/>
</dbReference>
<feature type="non-terminal residue" evidence="4">
    <location>
        <position position="65"/>
    </location>
</feature>
<name>A0A6A6DJH3_9PEZI</name>
<dbReference type="GO" id="GO:0004842">
    <property type="term" value="F:ubiquitin-protein transferase activity"/>
    <property type="evidence" value="ECO:0007669"/>
    <property type="project" value="TreeGrafter"/>
</dbReference>
<dbReference type="InterPro" id="IPR002110">
    <property type="entry name" value="Ankyrin_rpt"/>
</dbReference>
<dbReference type="SUPFAM" id="SSF48403">
    <property type="entry name" value="Ankyrin repeat"/>
    <property type="match status" value="1"/>
</dbReference>
<reference evidence="4" key="1">
    <citation type="journal article" date="2020" name="Stud. Mycol.">
        <title>101 Dothideomycetes genomes: a test case for predicting lifestyles and emergence of pathogens.</title>
        <authorList>
            <person name="Haridas S."/>
            <person name="Albert R."/>
            <person name="Binder M."/>
            <person name="Bloem J."/>
            <person name="Labutti K."/>
            <person name="Salamov A."/>
            <person name="Andreopoulos B."/>
            <person name="Baker S."/>
            <person name="Barry K."/>
            <person name="Bills G."/>
            <person name="Bluhm B."/>
            <person name="Cannon C."/>
            <person name="Castanera R."/>
            <person name="Culley D."/>
            <person name="Daum C."/>
            <person name="Ezra D."/>
            <person name="Gonzalez J."/>
            <person name="Henrissat B."/>
            <person name="Kuo A."/>
            <person name="Liang C."/>
            <person name="Lipzen A."/>
            <person name="Lutzoni F."/>
            <person name="Magnuson J."/>
            <person name="Mondo S."/>
            <person name="Nolan M."/>
            <person name="Ohm R."/>
            <person name="Pangilinan J."/>
            <person name="Park H.-J."/>
            <person name="Ramirez L."/>
            <person name="Alfaro M."/>
            <person name="Sun H."/>
            <person name="Tritt A."/>
            <person name="Yoshinaga Y."/>
            <person name="Zwiers L.-H."/>
            <person name="Turgeon B."/>
            <person name="Goodwin S."/>
            <person name="Spatafora J."/>
            <person name="Crous P."/>
            <person name="Grigoriev I."/>
        </authorList>
    </citation>
    <scope>NUCLEOTIDE SEQUENCE</scope>
    <source>
        <strain evidence="4">CBS 207.26</strain>
    </source>
</reference>
<gene>
    <name evidence="4" type="ORF">K469DRAFT_540517</name>
</gene>
<evidence type="ECO:0000256" key="2">
    <source>
        <dbReference type="ARBA" id="ARBA00023043"/>
    </source>
</evidence>
<dbReference type="OrthoDB" id="3694549at2759"/>
<evidence type="ECO:0000256" key="3">
    <source>
        <dbReference type="PROSITE-ProRule" id="PRU00023"/>
    </source>
</evidence>
<dbReference type="InterPro" id="IPR036770">
    <property type="entry name" value="Ankyrin_rpt-contain_sf"/>
</dbReference>
<evidence type="ECO:0000313" key="4">
    <source>
        <dbReference type="EMBL" id="KAF2179667.1"/>
    </source>
</evidence>
<evidence type="ECO:0000256" key="1">
    <source>
        <dbReference type="ARBA" id="ARBA00022737"/>
    </source>
</evidence>
<accession>A0A6A6DJH3</accession>
<keyword evidence="2 3" id="KW-0040">ANK repeat</keyword>
<dbReference type="PANTHER" id="PTHR24171">
    <property type="entry name" value="ANKYRIN REPEAT DOMAIN-CONTAINING PROTEIN 39-RELATED"/>
    <property type="match status" value="1"/>
</dbReference>
<organism evidence="4 5">
    <name type="scientific">Zopfia rhizophila CBS 207.26</name>
    <dbReference type="NCBI Taxonomy" id="1314779"/>
    <lineage>
        <taxon>Eukaryota</taxon>
        <taxon>Fungi</taxon>
        <taxon>Dikarya</taxon>
        <taxon>Ascomycota</taxon>
        <taxon>Pezizomycotina</taxon>
        <taxon>Dothideomycetes</taxon>
        <taxon>Dothideomycetes incertae sedis</taxon>
        <taxon>Zopfiaceae</taxon>
        <taxon>Zopfia</taxon>
    </lineage>
</organism>
<dbReference type="PANTHER" id="PTHR24171:SF8">
    <property type="entry name" value="BRCA1-ASSOCIATED RING DOMAIN PROTEIN 1"/>
    <property type="match status" value="1"/>
</dbReference>
<sequence>GKADANAKGGHGWTALHRAAERGHRAVARLLIVEGKADVNAKDGHGRTALHWATQRGHEAVVRLL</sequence>
<dbReference type="GO" id="GO:0085020">
    <property type="term" value="P:protein K6-linked ubiquitination"/>
    <property type="evidence" value="ECO:0007669"/>
    <property type="project" value="TreeGrafter"/>
</dbReference>
<dbReference type="Proteomes" id="UP000800200">
    <property type="component" value="Unassembled WGS sequence"/>
</dbReference>
<dbReference type="EMBL" id="ML994664">
    <property type="protein sequence ID" value="KAF2179667.1"/>
    <property type="molecule type" value="Genomic_DNA"/>
</dbReference>
<dbReference type="PROSITE" id="PS50297">
    <property type="entry name" value="ANK_REP_REGION"/>
    <property type="match status" value="2"/>
</dbReference>
<dbReference type="AlphaFoldDB" id="A0A6A6DJH3"/>
<feature type="non-terminal residue" evidence="4">
    <location>
        <position position="1"/>
    </location>
</feature>
<feature type="repeat" description="ANK" evidence="3">
    <location>
        <begin position="11"/>
        <end position="44"/>
    </location>
</feature>
<protein>
    <submittedName>
        <fullName evidence="4">Ankyrin</fullName>
    </submittedName>
</protein>
<evidence type="ECO:0000313" key="5">
    <source>
        <dbReference type="Proteomes" id="UP000800200"/>
    </source>
</evidence>
<dbReference type="SMART" id="SM00248">
    <property type="entry name" value="ANK"/>
    <property type="match status" value="1"/>
</dbReference>
<dbReference type="Gene3D" id="1.25.40.20">
    <property type="entry name" value="Ankyrin repeat-containing domain"/>
    <property type="match status" value="1"/>
</dbReference>
<feature type="repeat" description="ANK" evidence="3">
    <location>
        <begin position="45"/>
        <end position="65"/>
    </location>
</feature>